<feature type="domain" description="NADP-dependent oxidoreductase" evidence="2">
    <location>
        <begin position="39"/>
        <end position="235"/>
    </location>
</feature>
<dbReference type="PANTHER" id="PTHR43312">
    <property type="entry name" value="D-THREO-ALDOSE 1-DEHYDROGENASE"/>
    <property type="match status" value="1"/>
</dbReference>
<proteinExistence type="predicted"/>
<gene>
    <name evidence="3" type="primary">yqkF</name>
    <name evidence="3" type="ORF">GCM10011575_36470</name>
</gene>
<accession>A0A917W6A7</accession>
<feature type="region of interest" description="Disordered" evidence="1">
    <location>
        <begin position="1"/>
        <end position="28"/>
    </location>
</feature>
<dbReference type="PANTHER" id="PTHR43312:SF1">
    <property type="entry name" value="NADP-DEPENDENT OXIDOREDUCTASE DOMAIN-CONTAINING PROTEIN"/>
    <property type="match status" value="1"/>
</dbReference>
<evidence type="ECO:0000259" key="2">
    <source>
        <dbReference type="Pfam" id="PF00248"/>
    </source>
</evidence>
<dbReference type="Pfam" id="PF00248">
    <property type="entry name" value="Aldo_ket_red"/>
    <property type="match status" value="1"/>
</dbReference>
<evidence type="ECO:0000313" key="3">
    <source>
        <dbReference type="EMBL" id="GGL74959.1"/>
    </source>
</evidence>
<dbReference type="CDD" id="cd19095">
    <property type="entry name" value="AKR_PA4992-like"/>
    <property type="match status" value="1"/>
</dbReference>
<dbReference type="EMBL" id="BMMZ01000010">
    <property type="protein sequence ID" value="GGL74959.1"/>
    <property type="molecule type" value="Genomic_DNA"/>
</dbReference>
<reference evidence="3" key="1">
    <citation type="journal article" date="2014" name="Int. J. Syst. Evol. Microbiol.">
        <title>Complete genome sequence of Corynebacterium casei LMG S-19264T (=DSM 44701T), isolated from a smear-ripened cheese.</title>
        <authorList>
            <consortium name="US DOE Joint Genome Institute (JGI-PGF)"/>
            <person name="Walter F."/>
            <person name="Albersmeier A."/>
            <person name="Kalinowski J."/>
            <person name="Ruckert C."/>
        </authorList>
    </citation>
    <scope>NUCLEOTIDE SEQUENCE</scope>
    <source>
        <strain evidence="3">CGMCC 4.7306</strain>
    </source>
</reference>
<dbReference type="Proteomes" id="UP000613840">
    <property type="component" value="Unassembled WGS sequence"/>
</dbReference>
<dbReference type="InterPro" id="IPR053135">
    <property type="entry name" value="AKR2_Oxidoreductase"/>
</dbReference>
<protein>
    <submittedName>
        <fullName evidence="3">Oxidoreductase YqkF</fullName>
    </submittedName>
</protein>
<reference evidence="3" key="2">
    <citation type="submission" date="2020-09" db="EMBL/GenBank/DDBJ databases">
        <authorList>
            <person name="Sun Q."/>
            <person name="Zhou Y."/>
        </authorList>
    </citation>
    <scope>NUCLEOTIDE SEQUENCE</scope>
    <source>
        <strain evidence="3">CGMCC 4.7306</strain>
    </source>
</reference>
<evidence type="ECO:0000256" key="1">
    <source>
        <dbReference type="SAM" id="MobiDB-lite"/>
    </source>
</evidence>
<dbReference type="Gene3D" id="3.20.20.100">
    <property type="entry name" value="NADP-dependent oxidoreductase domain"/>
    <property type="match status" value="1"/>
</dbReference>
<keyword evidence="4" id="KW-1185">Reference proteome</keyword>
<evidence type="ECO:0000313" key="4">
    <source>
        <dbReference type="Proteomes" id="UP000613840"/>
    </source>
</evidence>
<sequence>MGTGCEPNLRTKRGLMSETTGSAALPTNDLGRTGLSVTKLGYGAMEVRGSRIWGGRPIEDNQAETILNAVLDNGITFIDTANDYGRSEEYIGRYISGRRDEFVLATKCGCTVVRRDDTTDDTPHVWTRDNLFRGLHESLDRMKTDYVDIIQLHNPSVEETEQGDLVAALQEMKQQGKVRWIGISSTEPHLQAYIESGVFDTFQIPYSALERQHERLIQEAADAGAGVIIRGGVARGEPGAGLGDADRWGAWEAAKLDELLDPGENRTQFLLRFTNAHPGMDTNIVGTLNPEHLVENINAAAKPLPTDTYAEAKRRLDSVAD</sequence>
<comment type="caution">
    <text evidence="3">The sequence shown here is derived from an EMBL/GenBank/DDBJ whole genome shotgun (WGS) entry which is preliminary data.</text>
</comment>
<dbReference type="AlphaFoldDB" id="A0A917W6A7"/>
<dbReference type="InterPro" id="IPR023210">
    <property type="entry name" value="NADP_OxRdtase_dom"/>
</dbReference>
<organism evidence="3 4">
    <name type="scientific">Microlunatus endophyticus</name>
    <dbReference type="NCBI Taxonomy" id="1716077"/>
    <lineage>
        <taxon>Bacteria</taxon>
        <taxon>Bacillati</taxon>
        <taxon>Actinomycetota</taxon>
        <taxon>Actinomycetes</taxon>
        <taxon>Propionibacteriales</taxon>
        <taxon>Propionibacteriaceae</taxon>
        <taxon>Microlunatus</taxon>
    </lineage>
</organism>
<dbReference type="InterPro" id="IPR036812">
    <property type="entry name" value="NAD(P)_OxRdtase_dom_sf"/>
</dbReference>
<name>A0A917W6A7_9ACTN</name>
<dbReference type="SUPFAM" id="SSF51430">
    <property type="entry name" value="NAD(P)-linked oxidoreductase"/>
    <property type="match status" value="1"/>
</dbReference>